<evidence type="ECO:0008006" key="3">
    <source>
        <dbReference type="Google" id="ProtNLM"/>
    </source>
</evidence>
<dbReference type="STRING" id="294935.ATN88_20310"/>
<name>A0A135I8R1_9GAMM</name>
<evidence type="ECO:0000313" key="2">
    <source>
        <dbReference type="Proteomes" id="UP000070529"/>
    </source>
</evidence>
<organism evidence="1 2">
    <name type="scientific">Enterovibrio coralii</name>
    <dbReference type="NCBI Taxonomy" id="294935"/>
    <lineage>
        <taxon>Bacteria</taxon>
        <taxon>Pseudomonadati</taxon>
        <taxon>Pseudomonadota</taxon>
        <taxon>Gammaproteobacteria</taxon>
        <taxon>Vibrionales</taxon>
        <taxon>Vibrionaceae</taxon>
        <taxon>Enterovibrio</taxon>
    </lineage>
</organism>
<sequence>MKLPNEKHSLLVQPFDRSASASLAISDIMLRFVNAVSEKIRAYRVRQARNRFYRDISDYPAYILEDIGLNPEEVAIAKAHQEKLGVGTVAEIERR</sequence>
<dbReference type="AlphaFoldDB" id="A0A135I8R1"/>
<dbReference type="Proteomes" id="UP000070529">
    <property type="component" value="Unassembled WGS sequence"/>
</dbReference>
<dbReference type="RefSeq" id="WP_067415384.1">
    <property type="nucleotide sequence ID" value="NZ_LNTY01000033.1"/>
</dbReference>
<proteinExistence type="predicted"/>
<gene>
    <name evidence="1" type="ORF">ATN88_20310</name>
</gene>
<accession>A0A135I8R1</accession>
<evidence type="ECO:0000313" key="1">
    <source>
        <dbReference type="EMBL" id="KXF81843.1"/>
    </source>
</evidence>
<reference evidence="1 2" key="1">
    <citation type="submission" date="2015-11" db="EMBL/GenBank/DDBJ databases">
        <title>Genomic Taxonomy of the Vibrionaceae.</title>
        <authorList>
            <person name="Gomez-Gil B."/>
            <person name="Enciso-Ibarra J."/>
        </authorList>
    </citation>
    <scope>NUCLEOTIDE SEQUENCE [LARGE SCALE GENOMIC DNA]</scope>
    <source>
        <strain evidence="1 2">CAIM 912</strain>
    </source>
</reference>
<protein>
    <recommendedName>
        <fullName evidence="3">DUF1127 domain-containing protein</fullName>
    </recommendedName>
</protein>
<comment type="caution">
    <text evidence="1">The sequence shown here is derived from an EMBL/GenBank/DDBJ whole genome shotgun (WGS) entry which is preliminary data.</text>
</comment>
<dbReference type="EMBL" id="LNTY01000033">
    <property type="protein sequence ID" value="KXF81843.1"/>
    <property type="molecule type" value="Genomic_DNA"/>
</dbReference>
<keyword evidence="2" id="KW-1185">Reference proteome</keyword>
<dbReference type="OrthoDB" id="5917237at2"/>